<gene>
    <name evidence="1" type="ORF">CYCCA115_LOCUS2626</name>
</gene>
<dbReference type="AlphaFoldDB" id="A0AAD2CEB0"/>
<comment type="caution">
    <text evidence="1">The sequence shown here is derived from an EMBL/GenBank/DDBJ whole genome shotgun (WGS) entry which is preliminary data.</text>
</comment>
<accession>A0AAD2CEB0</accession>
<organism evidence="1 2">
    <name type="scientific">Cylindrotheca closterium</name>
    <dbReference type="NCBI Taxonomy" id="2856"/>
    <lineage>
        <taxon>Eukaryota</taxon>
        <taxon>Sar</taxon>
        <taxon>Stramenopiles</taxon>
        <taxon>Ochrophyta</taxon>
        <taxon>Bacillariophyta</taxon>
        <taxon>Bacillariophyceae</taxon>
        <taxon>Bacillariophycidae</taxon>
        <taxon>Bacillariales</taxon>
        <taxon>Bacillariaceae</taxon>
        <taxon>Cylindrotheca</taxon>
    </lineage>
</organism>
<dbReference type="Proteomes" id="UP001295423">
    <property type="component" value="Unassembled WGS sequence"/>
</dbReference>
<protein>
    <submittedName>
        <fullName evidence="1">Uncharacterized protein</fullName>
    </submittedName>
</protein>
<reference evidence="1" key="1">
    <citation type="submission" date="2023-08" db="EMBL/GenBank/DDBJ databases">
        <authorList>
            <person name="Audoor S."/>
            <person name="Bilcke G."/>
        </authorList>
    </citation>
    <scope>NUCLEOTIDE SEQUENCE</scope>
</reference>
<evidence type="ECO:0000313" key="2">
    <source>
        <dbReference type="Proteomes" id="UP001295423"/>
    </source>
</evidence>
<evidence type="ECO:0000313" key="1">
    <source>
        <dbReference type="EMBL" id="CAJ1931958.1"/>
    </source>
</evidence>
<keyword evidence="2" id="KW-1185">Reference proteome</keyword>
<dbReference type="EMBL" id="CAKOGP040000191">
    <property type="protein sequence ID" value="CAJ1931958.1"/>
    <property type="molecule type" value="Genomic_DNA"/>
</dbReference>
<sequence>MVARTGCQQRRLTFLEQRTRTAQRHRQMANQGSQSFLEAERFRARLNESQHYWVSHRRRSAIRDATRTDNRSGTHMEDTTRTGLFEYNDSMQEVLKWTLLVLFQHYPLEMDRGNGGRRVIPKQTLQKCLMDVLQVVGPVYNLTGPRAGNRIKYRKPGFERAFNEALDHVPNTLTWQVKQQYLAFVTDGTRPDWYKKKVHLEIIPEVKRIILQDLNRYGRP</sequence>
<proteinExistence type="predicted"/>
<name>A0AAD2CEB0_9STRA</name>